<protein>
    <submittedName>
        <fullName evidence="3">AAA family ATPase</fullName>
    </submittedName>
</protein>
<dbReference type="Pfam" id="PF13173">
    <property type="entry name" value="AAA_14"/>
    <property type="match status" value="1"/>
</dbReference>
<evidence type="ECO:0000259" key="1">
    <source>
        <dbReference type="Pfam" id="PF13173"/>
    </source>
</evidence>
<geneLocation type="plasmid" evidence="3">
    <name>unnamed</name>
</geneLocation>
<dbReference type="InterPro" id="IPR025420">
    <property type="entry name" value="DUF4143"/>
</dbReference>
<keyword evidence="3" id="KW-0614">Plasmid</keyword>
<sequence>MFNTVMKFVHYIEQIVIAVMSYKRPVFQKILERLREPRKTIQVLAGPRQVGKTTLVKQLLKAIHMPFHYASADIPTLQDTFWVTQQWEAARLLTREAPDGALLVLDEVQKIPQWSTSIKKLWDEDTFNEVPLKVVLLGSSPLLIRQGLTESLAGRFELIPITHWSFQEMHEAFDWNVDQFIYFGGYPGAAEFIQDEERWKDYILHSLIETTISRDILLMVRVDKPALLRRLFHLGCNYSGQILSYQKMLGQLHDAGNATTLAHYLELLTGAGMLMGIPKYSIKDTRQKASSPKLQVLNTALISAQSQIHFNEAKKNRNYWGRLVESAVGAHLVNQCYEKHCNVYYWRERNKEVDFILSRHKQIMAIEVKSGLKKTTLLGMDEFSKKYDLHTALLVGADGIPLERFFKAPLEDWFTN</sequence>
<evidence type="ECO:0000259" key="2">
    <source>
        <dbReference type="Pfam" id="PF13635"/>
    </source>
</evidence>
<feature type="domain" description="DUF4143" evidence="2">
    <location>
        <begin position="214"/>
        <end position="371"/>
    </location>
</feature>
<accession>A0A2I4SBM4</accession>
<name>A0A2I4SBM4_COXBE</name>
<dbReference type="Gene3D" id="3.40.50.300">
    <property type="entry name" value="P-loop containing nucleotide triphosphate hydrolases"/>
    <property type="match status" value="1"/>
</dbReference>
<dbReference type="AlphaFoldDB" id="A0A2I4SBM4"/>
<proteinExistence type="predicted"/>
<organism evidence="3">
    <name type="scientific">Coxiella burnetii</name>
    <dbReference type="NCBI Taxonomy" id="777"/>
    <lineage>
        <taxon>Bacteria</taxon>
        <taxon>Pseudomonadati</taxon>
        <taxon>Pseudomonadota</taxon>
        <taxon>Gammaproteobacteria</taxon>
        <taxon>Legionellales</taxon>
        <taxon>Coxiellaceae</taxon>
        <taxon>Coxiella</taxon>
    </lineage>
</organism>
<feature type="domain" description="AAA" evidence="1">
    <location>
        <begin position="40"/>
        <end position="169"/>
    </location>
</feature>
<dbReference type="Pfam" id="PF13635">
    <property type="entry name" value="DUF4143"/>
    <property type="match status" value="1"/>
</dbReference>
<dbReference type="InterPro" id="IPR041682">
    <property type="entry name" value="AAA_14"/>
</dbReference>
<dbReference type="PANTHER" id="PTHR43566">
    <property type="entry name" value="CONSERVED PROTEIN"/>
    <property type="match status" value="1"/>
</dbReference>
<dbReference type="EMBL" id="KY271744">
    <property type="protein sequence ID" value="ASY91638.1"/>
    <property type="molecule type" value="Genomic_DNA"/>
</dbReference>
<dbReference type="PANTHER" id="PTHR43566:SF1">
    <property type="entry name" value="AAA+ ATPASE DOMAIN-CONTAINING PROTEIN"/>
    <property type="match status" value="1"/>
</dbReference>
<dbReference type="SUPFAM" id="SSF52540">
    <property type="entry name" value="P-loop containing nucleoside triphosphate hydrolases"/>
    <property type="match status" value="1"/>
</dbReference>
<reference evidence="3" key="1">
    <citation type="journal article" date="2017" name="Front. Microbiol.">
        <title>Genome Plasticity and Polymorphisms in Critical Genes Correlate with Increased Virulence of Dutch Outbreak-Related Coxiella burnetii Strains.</title>
        <authorList>
            <person name="Kuley R."/>
            <person name="Kuijt E."/>
            <person name="Smits M.A."/>
            <person name="Roest H.I.J."/>
            <person name="Smith H.E."/>
            <person name="Bossers A."/>
        </authorList>
    </citation>
    <scope>NUCLEOTIDE SEQUENCE</scope>
    <source>
        <strain evidence="3">Schperling</strain>
        <plasmid evidence="3">unnamed</plasmid>
    </source>
</reference>
<dbReference type="InterPro" id="IPR027417">
    <property type="entry name" value="P-loop_NTPase"/>
</dbReference>
<evidence type="ECO:0000313" key="3">
    <source>
        <dbReference type="EMBL" id="ASY91638.1"/>
    </source>
</evidence>